<dbReference type="Pfam" id="PF12833">
    <property type="entry name" value="HTH_18"/>
    <property type="match status" value="1"/>
</dbReference>
<sequence>MALHTPLDIYRFTTLSVPKSERFNAWAAALSLCDYDLPTDAAVPFDAEFCAMRFGPFVLTSQRWVRSEPPVSYRATRSARKIMADGLDYFHLTLPLTGSTVGQPGFRRVQAQVGELSVFDMSLPFAYVVATGDAIGLLIRRDVLQALDLHRLEHIMAPAMGTILAEYLIILRNNMEKLSVGDVPYISRATSTLLRAWLMRSSEAPPDDFSEADLALTRRARHFIEMNLQRADLTPEKISNAIGISRAKLYRLFQRYGGVMRQVQRQRMSRAYDALTDPDVPKQRIAQVARLHGFMDEKYFSRIFRTMFGHTPREAIERRRAARFRPSESTSKILGPSFVQWLKEEEAMSP</sequence>
<keyword evidence="2" id="KW-0238">DNA-binding</keyword>
<dbReference type="PANTHER" id="PTHR46796:SF6">
    <property type="entry name" value="ARAC SUBFAMILY"/>
    <property type="match status" value="1"/>
</dbReference>
<dbReference type="Pfam" id="PF14525">
    <property type="entry name" value="AraC_binding_2"/>
    <property type="match status" value="1"/>
</dbReference>
<accession>F2LKX9</accession>
<keyword evidence="3" id="KW-0804">Transcription</keyword>
<evidence type="ECO:0000256" key="2">
    <source>
        <dbReference type="ARBA" id="ARBA00023125"/>
    </source>
</evidence>
<dbReference type="HOGENOM" id="CLU_049704_0_1_4"/>
<dbReference type="Gene3D" id="1.10.10.60">
    <property type="entry name" value="Homeodomain-like"/>
    <property type="match status" value="1"/>
</dbReference>
<dbReference type="SMART" id="SM00342">
    <property type="entry name" value="HTH_ARAC"/>
    <property type="match status" value="1"/>
</dbReference>
<evidence type="ECO:0000256" key="3">
    <source>
        <dbReference type="ARBA" id="ARBA00023163"/>
    </source>
</evidence>
<dbReference type="PROSITE" id="PS01124">
    <property type="entry name" value="HTH_ARAC_FAMILY_2"/>
    <property type="match status" value="1"/>
</dbReference>
<evidence type="ECO:0000313" key="5">
    <source>
        <dbReference type="EMBL" id="AEA63207.1"/>
    </source>
</evidence>
<dbReference type="RefSeq" id="WP_013689539.1">
    <property type="nucleotide sequence ID" value="NC_015376.1"/>
</dbReference>
<dbReference type="SUPFAM" id="SSF46689">
    <property type="entry name" value="Homeodomain-like"/>
    <property type="match status" value="1"/>
</dbReference>
<keyword evidence="6" id="KW-1185">Reference proteome</keyword>
<dbReference type="KEGG" id="bgd:bgla_2g07390"/>
<dbReference type="InterPro" id="IPR009057">
    <property type="entry name" value="Homeodomain-like_sf"/>
</dbReference>
<dbReference type="GO" id="GO:0043565">
    <property type="term" value="F:sequence-specific DNA binding"/>
    <property type="evidence" value="ECO:0007669"/>
    <property type="project" value="InterPro"/>
</dbReference>
<dbReference type="AlphaFoldDB" id="F2LKX9"/>
<gene>
    <name evidence="5" type="ordered locus">bgla_2g07390</name>
</gene>
<keyword evidence="1" id="KW-0805">Transcription regulation</keyword>
<reference evidence="5 6" key="1">
    <citation type="journal article" date="2011" name="J. Bacteriol.">
        <title>Complete genome sequence of Burkholderia gladioli BSR3.</title>
        <authorList>
            <person name="Seo Y.S."/>
            <person name="Lim J."/>
            <person name="Choi B.S."/>
            <person name="Kim H."/>
            <person name="Goo E."/>
            <person name="Lee B."/>
            <person name="Lim J.S."/>
            <person name="Choi I.Y."/>
            <person name="Moon J.S."/>
            <person name="Kim J."/>
            <person name="Hwang I."/>
        </authorList>
    </citation>
    <scope>NUCLEOTIDE SEQUENCE [LARGE SCALE GENOMIC DNA]</scope>
    <source>
        <strain evidence="5 6">BSR3</strain>
    </source>
</reference>
<dbReference type="GO" id="GO:0003700">
    <property type="term" value="F:DNA-binding transcription factor activity"/>
    <property type="evidence" value="ECO:0007669"/>
    <property type="project" value="InterPro"/>
</dbReference>
<organism evidence="5 6">
    <name type="scientific">Burkholderia gladioli (strain BSR3)</name>
    <dbReference type="NCBI Taxonomy" id="999541"/>
    <lineage>
        <taxon>Bacteria</taxon>
        <taxon>Pseudomonadati</taxon>
        <taxon>Pseudomonadota</taxon>
        <taxon>Betaproteobacteria</taxon>
        <taxon>Burkholderiales</taxon>
        <taxon>Burkholderiaceae</taxon>
        <taxon>Burkholderia</taxon>
    </lineage>
</organism>
<dbReference type="Proteomes" id="UP000008316">
    <property type="component" value="Chromosome 2"/>
</dbReference>
<dbReference type="eggNOG" id="COG2207">
    <property type="taxonomic scope" value="Bacteria"/>
</dbReference>
<proteinExistence type="predicted"/>
<evidence type="ECO:0000313" key="6">
    <source>
        <dbReference type="Proteomes" id="UP000008316"/>
    </source>
</evidence>
<evidence type="ECO:0000256" key="1">
    <source>
        <dbReference type="ARBA" id="ARBA00023015"/>
    </source>
</evidence>
<dbReference type="PANTHER" id="PTHR46796">
    <property type="entry name" value="HTH-TYPE TRANSCRIPTIONAL ACTIVATOR RHAS-RELATED"/>
    <property type="match status" value="1"/>
</dbReference>
<feature type="domain" description="HTH araC/xylS-type" evidence="4">
    <location>
        <begin position="218"/>
        <end position="318"/>
    </location>
</feature>
<dbReference type="InterPro" id="IPR035418">
    <property type="entry name" value="AraC-bd_2"/>
</dbReference>
<dbReference type="InterPro" id="IPR018060">
    <property type="entry name" value="HTH_AraC"/>
</dbReference>
<dbReference type="EMBL" id="CP002600">
    <property type="protein sequence ID" value="AEA63207.1"/>
    <property type="molecule type" value="Genomic_DNA"/>
</dbReference>
<name>F2LKX9_BURGS</name>
<evidence type="ECO:0000259" key="4">
    <source>
        <dbReference type="PROSITE" id="PS01124"/>
    </source>
</evidence>
<protein>
    <submittedName>
        <fullName evidence="5">AraC family transcriptional regulator</fullName>
    </submittedName>
</protein>
<dbReference type="InterPro" id="IPR050204">
    <property type="entry name" value="AraC_XylS_family_regulators"/>
</dbReference>